<evidence type="ECO:0000256" key="2">
    <source>
        <dbReference type="ARBA" id="ARBA00022679"/>
    </source>
</evidence>
<protein>
    <recommendedName>
        <fullName evidence="6">ATP:glycerol 3-phosphotransferase</fullName>
    </recommendedName>
</protein>
<dbReference type="Pfam" id="PF00370">
    <property type="entry name" value="FGGY_N"/>
    <property type="match status" value="1"/>
</dbReference>
<dbReference type="OrthoDB" id="9805576at2"/>
<dbReference type="RefSeq" id="WP_146568908.1">
    <property type="nucleotide sequence ID" value="NZ_SIHJ01000006.1"/>
</dbReference>
<dbReference type="GO" id="GO:0004370">
    <property type="term" value="F:glycerol kinase activity"/>
    <property type="evidence" value="ECO:0007669"/>
    <property type="project" value="TreeGrafter"/>
</dbReference>
<dbReference type="PROSITE" id="PS00933">
    <property type="entry name" value="FGGY_KINASES_1"/>
    <property type="match status" value="1"/>
</dbReference>
<evidence type="ECO:0000313" key="11">
    <source>
        <dbReference type="Proteomes" id="UP000316714"/>
    </source>
</evidence>
<dbReference type="PROSITE" id="PS00445">
    <property type="entry name" value="FGGY_KINASES_2"/>
    <property type="match status" value="1"/>
</dbReference>
<dbReference type="Gene3D" id="3.30.420.40">
    <property type="match status" value="2"/>
</dbReference>
<dbReference type="InterPro" id="IPR018485">
    <property type="entry name" value="FGGY_C"/>
</dbReference>
<evidence type="ECO:0000313" key="10">
    <source>
        <dbReference type="EMBL" id="TWT29787.1"/>
    </source>
</evidence>
<dbReference type="NCBIfam" id="NF000756">
    <property type="entry name" value="PRK00047.1"/>
    <property type="match status" value="1"/>
</dbReference>
<dbReference type="EMBL" id="SIHJ01000006">
    <property type="protein sequence ID" value="TWT29787.1"/>
    <property type="molecule type" value="Genomic_DNA"/>
</dbReference>
<dbReference type="PIRSF" id="PIRSF000538">
    <property type="entry name" value="GlpK"/>
    <property type="match status" value="1"/>
</dbReference>
<dbReference type="Pfam" id="PF02782">
    <property type="entry name" value="FGGY_C"/>
    <property type="match status" value="1"/>
</dbReference>
<keyword evidence="4 7" id="KW-0418">Kinase</keyword>
<dbReference type="GO" id="GO:0019563">
    <property type="term" value="P:glycerol catabolic process"/>
    <property type="evidence" value="ECO:0007669"/>
    <property type="project" value="TreeGrafter"/>
</dbReference>
<dbReference type="AlphaFoldDB" id="A0A5C5UW53"/>
<dbReference type="GO" id="GO:0005524">
    <property type="term" value="F:ATP binding"/>
    <property type="evidence" value="ECO:0007669"/>
    <property type="project" value="UniProtKB-KW"/>
</dbReference>
<keyword evidence="11" id="KW-1185">Reference proteome</keyword>
<dbReference type="InterPro" id="IPR043129">
    <property type="entry name" value="ATPase_NBD"/>
</dbReference>
<accession>A0A5C5UW53</accession>
<feature type="domain" description="Carbohydrate kinase FGGY N-terminal" evidence="8">
    <location>
        <begin position="4"/>
        <end position="247"/>
    </location>
</feature>
<evidence type="ECO:0000256" key="4">
    <source>
        <dbReference type="ARBA" id="ARBA00022777"/>
    </source>
</evidence>
<dbReference type="CDD" id="cd07769">
    <property type="entry name" value="ASKHA_NBD_FGGY_GK"/>
    <property type="match status" value="1"/>
</dbReference>
<reference evidence="10 11" key="1">
    <citation type="submission" date="2019-02" db="EMBL/GenBank/DDBJ databases">
        <title>Deep-cultivation of Planctomycetes and their phenomic and genomic characterization uncovers novel biology.</title>
        <authorList>
            <person name="Wiegand S."/>
            <person name="Jogler M."/>
            <person name="Boedeker C."/>
            <person name="Pinto D."/>
            <person name="Vollmers J."/>
            <person name="Rivas-Marin E."/>
            <person name="Kohn T."/>
            <person name="Peeters S.H."/>
            <person name="Heuer A."/>
            <person name="Rast P."/>
            <person name="Oberbeckmann S."/>
            <person name="Bunk B."/>
            <person name="Jeske O."/>
            <person name="Meyerdierks A."/>
            <person name="Storesund J.E."/>
            <person name="Kallscheuer N."/>
            <person name="Luecker S."/>
            <person name="Lage O.M."/>
            <person name="Pohl T."/>
            <person name="Merkel B.J."/>
            <person name="Hornburger P."/>
            <person name="Mueller R.-W."/>
            <person name="Bruemmer F."/>
            <person name="Labrenz M."/>
            <person name="Spormann A.M."/>
            <person name="Op Den Camp H."/>
            <person name="Overmann J."/>
            <person name="Amann R."/>
            <person name="Jetten M.S.M."/>
            <person name="Mascher T."/>
            <person name="Medema M.H."/>
            <person name="Devos D.P."/>
            <person name="Kaster A.-K."/>
            <person name="Ovreas L."/>
            <person name="Rohde M."/>
            <person name="Galperin M.Y."/>
            <person name="Jogler C."/>
        </authorList>
    </citation>
    <scope>NUCLEOTIDE SEQUENCE [LARGE SCALE GENOMIC DNA]</scope>
    <source>
        <strain evidence="10 11">KOR34</strain>
    </source>
</reference>
<dbReference type="InterPro" id="IPR000577">
    <property type="entry name" value="Carb_kinase_FGGY"/>
</dbReference>
<feature type="domain" description="Carbohydrate kinase FGGY C-terminal" evidence="9">
    <location>
        <begin position="260"/>
        <end position="443"/>
    </location>
</feature>
<evidence type="ECO:0000256" key="6">
    <source>
        <dbReference type="ARBA" id="ARBA00043149"/>
    </source>
</evidence>
<evidence type="ECO:0000259" key="9">
    <source>
        <dbReference type="Pfam" id="PF02782"/>
    </source>
</evidence>
<evidence type="ECO:0000256" key="1">
    <source>
        <dbReference type="ARBA" id="ARBA00009156"/>
    </source>
</evidence>
<proteinExistence type="inferred from homology"/>
<dbReference type="SUPFAM" id="SSF53067">
    <property type="entry name" value="Actin-like ATPase domain"/>
    <property type="match status" value="2"/>
</dbReference>
<dbReference type="InterPro" id="IPR018483">
    <property type="entry name" value="Carb_kinase_FGGY_CS"/>
</dbReference>
<evidence type="ECO:0000256" key="7">
    <source>
        <dbReference type="RuleBase" id="RU003733"/>
    </source>
</evidence>
<comment type="similarity">
    <text evidence="1 7">Belongs to the FGGY kinase family.</text>
</comment>
<dbReference type="InterPro" id="IPR018484">
    <property type="entry name" value="FGGY_N"/>
</dbReference>
<keyword evidence="2 7" id="KW-0808">Transferase</keyword>
<dbReference type="Proteomes" id="UP000316714">
    <property type="component" value="Unassembled WGS sequence"/>
</dbReference>
<dbReference type="GO" id="GO:0005829">
    <property type="term" value="C:cytosol"/>
    <property type="evidence" value="ECO:0007669"/>
    <property type="project" value="TreeGrafter"/>
</dbReference>
<name>A0A5C5UW53_9BACT</name>
<keyword evidence="3" id="KW-0547">Nucleotide-binding</keyword>
<evidence type="ECO:0000259" key="8">
    <source>
        <dbReference type="Pfam" id="PF00370"/>
    </source>
</evidence>
<dbReference type="PANTHER" id="PTHR10196">
    <property type="entry name" value="SUGAR KINASE"/>
    <property type="match status" value="1"/>
</dbReference>
<comment type="caution">
    <text evidence="10">The sequence shown here is derived from an EMBL/GenBank/DDBJ whole genome shotgun (WGS) entry which is preliminary data.</text>
</comment>
<sequence>MSVLLAIDQSTSSTKAILFDAECRTIDSASVDHRQHYPEPGWVEHDAEEIWRNVLAVTRTVVDRNPGSPPVGVSITNQRETLVVFDKATGRPLCPAIVWQCRRSDPICEELRQAGHGEIVAAATGLKLDSYFSASKVLWLVRNNPDVARKLASGEALIGTVDAYLVYRMTGGDVFATDHTNASRTLLLHLTDRCWDQRLCELFQAPMAALPEVRESFAHFGNTDLGGALMEPAPICGVMGDSQASLFAQRCFTPGESKATFGTGTSVLRNVGDCSTAPPGGSVAALAWVHDGTPTYAWEGLINYSAATITWLRDQLGLIATAEESEALAAQVDDSGGVYLVPAFAGLGAPHWSPDARAAIVGMTAYTNKLHIVRAALESIAHQVRDVLDSMPLDASSAGVLRADGGATRNQLLMQMLADFTRLRVEVADAADFSARGAAMAGLLGLGIVESFDELRHLPADVTNYEPRMPAEQADKLGAGWRDAVRRVL</sequence>
<dbReference type="PANTHER" id="PTHR10196:SF69">
    <property type="entry name" value="GLYCEROL KINASE"/>
    <property type="match status" value="1"/>
</dbReference>
<gene>
    <name evidence="10" type="primary">glpK_3</name>
    <name evidence="10" type="ORF">KOR34_51050</name>
</gene>
<organism evidence="10 11">
    <name type="scientific">Posidoniimonas corsicana</name>
    <dbReference type="NCBI Taxonomy" id="1938618"/>
    <lineage>
        <taxon>Bacteria</taxon>
        <taxon>Pseudomonadati</taxon>
        <taxon>Planctomycetota</taxon>
        <taxon>Planctomycetia</taxon>
        <taxon>Pirellulales</taxon>
        <taxon>Lacipirellulaceae</taxon>
        <taxon>Posidoniimonas</taxon>
    </lineage>
</organism>
<keyword evidence="5" id="KW-0067">ATP-binding</keyword>
<evidence type="ECO:0000256" key="3">
    <source>
        <dbReference type="ARBA" id="ARBA00022741"/>
    </source>
</evidence>
<evidence type="ECO:0000256" key="5">
    <source>
        <dbReference type="ARBA" id="ARBA00022840"/>
    </source>
</evidence>